<dbReference type="Proteomes" id="UP000230292">
    <property type="component" value="Unassembled WGS sequence"/>
</dbReference>
<dbReference type="AlphaFoldDB" id="A0A2M7H2B1"/>
<evidence type="ECO:0000256" key="1">
    <source>
        <dbReference type="ARBA" id="ARBA00005695"/>
    </source>
</evidence>
<comment type="caution">
    <text evidence="7">The sequence shown here is derived from an EMBL/GenBank/DDBJ whole genome shotgun (WGS) entry which is preliminary data.</text>
</comment>
<feature type="region of interest" description="Disordered" evidence="4">
    <location>
        <begin position="1"/>
        <end position="21"/>
    </location>
</feature>
<evidence type="ECO:0000313" key="7">
    <source>
        <dbReference type="EMBL" id="PIW36370.1"/>
    </source>
</evidence>
<comment type="similarity">
    <text evidence="1">Belongs to the bacterial solute-binding protein 5 family.</text>
</comment>
<evidence type="ECO:0000256" key="4">
    <source>
        <dbReference type="SAM" id="MobiDB-lite"/>
    </source>
</evidence>
<dbReference type="GO" id="GO:1904680">
    <property type="term" value="F:peptide transmembrane transporter activity"/>
    <property type="evidence" value="ECO:0007669"/>
    <property type="project" value="TreeGrafter"/>
</dbReference>
<feature type="compositionally biased region" description="Polar residues" evidence="4">
    <location>
        <begin position="1"/>
        <end position="13"/>
    </location>
</feature>
<reference evidence="7 8" key="1">
    <citation type="submission" date="2017-09" db="EMBL/GenBank/DDBJ databases">
        <title>Depth-based differentiation of microbial function through sediment-hosted aquifers and enrichment of novel symbionts in the deep terrestrial subsurface.</title>
        <authorList>
            <person name="Probst A.J."/>
            <person name="Ladd B."/>
            <person name="Jarett J.K."/>
            <person name="Geller-Mcgrath D.E."/>
            <person name="Sieber C.M."/>
            <person name="Emerson J.B."/>
            <person name="Anantharaman K."/>
            <person name="Thomas B.C."/>
            <person name="Malmstrom R."/>
            <person name="Stieglmeier M."/>
            <person name="Klingl A."/>
            <person name="Woyke T."/>
            <person name="Ryan C.M."/>
            <person name="Banfield J.F."/>
        </authorList>
    </citation>
    <scope>NUCLEOTIDE SEQUENCE [LARGE SCALE GENOMIC DNA]</scope>
    <source>
        <strain evidence="7">CG15_BIG_FIL_POST_REV_8_21_14_020_45_12</strain>
    </source>
</reference>
<dbReference type="Gene3D" id="3.10.105.10">
    <property type="entry name" value="Dipeptide-binding Protein, Domain 3"/>
    <property type="match status" value="1"/>
</dbReference>
<evidence type="ECO:0000256" key="3">
    <source>
        <dbReference type="ARBA" id="ARBA00022729"/>
    </source>
</evidence>
<feature type="transmembrane region" description="Helical" evidence="5">
    <location>
        <begin position="53"/>
        <end position="74"/>
    </location>
</feature>
<organism evidence="7 8">
    <name type="scientific">Candidatus Kerfeldbacteria bacterium CG15_BIG_FIL_POST_REV_8_21_14_020_45_12</name>
    <dbReference type="NCBI Taxonomy" id="2014247"/>
    <lineage>
        <taxon>Bacteria</taxon>
        <taxon>Candidatus Kerfeldiibacteriota</taxon>
    </lineage>
</organism>
<dbReference type="SUPFAM" id="SSF53850">
    <property type="entry name" value="Periplasmic binding protein-like II"/>
    <property type="match status" value="1"/>
</dbReference>
<dbReference type="GO" id="GO:0015833">
    <property type="term" value="P:peptide transport"/>
    <property type="evidence" value="ECO:0007669"/>
    <property type="project" value="TreeGrafter"/>
</dbReference>
<evidence type="ECO:0000256" key="5">
    <source>
        <dbReference type="SAM" id="Phobius"/>
    </source>
</evidence>
<keyword evidence="3" id="KW-0732">Signal</keyword>
<evidence type="ECO:0000313" key="8">
    <source>
        <dbReference type="Proteomes" id="UP000230292"/>
    </source>
</evidence>
<dbReference type="PANTHER" id="PTHR30290">
    <property type="entry name" value="PERIPLASMIC BINDING COMPONENT OF ABC TRANSPORTER"/>
    <property type="match status" value="1"/>
</dbReference>
<dbReference type="InterPro" id="IPR039424">
    <property type="entry name" value="SBP_5"/>
</dbReference>
<protein>
    <recommendedName>
        <fullName evidence="6">Solute-binding protein family 5 domain-containing protein</fullName>
    </recommendedName>
</protein>
<evidence type="ECO:0000259" key="6">
    <source>
        <dbReference type="Pfam" id="PF00496"/>
    </source>
</evidence>
<gene>
    <name evidence="7" type="ORF">COW24_05730</name>
</gene>
<dbReference type="Pfam" id="PF00496">
    <property type="entry name" value="SBP_bac_5"/>
    <property type="match status" value="1"/>
</dbReference>
<keyword evidence="5" id="KW-1133">Transmembrane helix</keyword>
<dbReference type="Gene3D" id="3.40.190.10">
    <property type="entry name" value="Periplasmic binding protein-like II"/>
    <property type="match status" value="1"/>
</dbReference>
<dbReference type="Gene3D" id="3.90.76.10">
    <property type="entry name" value="Dipeptide-binding Protein, Domain 1"/>
    <property type="match status" value="1"/>
</dbReference>
<dbReference type="EMBL" id="PFGC01000059">
    <property type="protein sequence ID" value="PIW36370.1"/>
    <property type="molecule type" value="Genomic_DNA"/>
</dbReference>
<sequence>MENQTDVSPGQSDTSKEVPAESLIYTTKETRRLPSFAQLRYFPFLMNKLERRVFWTALLAFAIGLILLFGRGYFRATEAVPQAGGKYTEGLVGSPQYINPLLSSLTDVDSDLTKVVFSGLFRTTDANELKTDLVTNYVISDDQLTYTFYLKRGVKWHDGEDFTVDDVIFTIAQIQDPLVQSALQSALKGVNTNKIDDFSFSMTLPEPFAPFLSSLTFGILPEHLWFNVPAQNVALTQLNVQPIGTGPYKFSRLVRESSGTITELQLVRNEDYYGTAPFLDELDFRFYPDVFSAVDALKAKKIEGLGFYPADQQADVEKKNNDLEFYSLRIPQYIALFFNQKQSNKVLKDETVRKALAQVVDRERLIDEVLHGQGEPIYSAILPGYVGYNADVEKYEFNRDEAIRLLEEDDWTFPEASEDSDETLEFSPREKDGVRLEFTVSTVDLPQYQQTLAILQESWQDIGVKVNVDSYSAQDIQNSVVKTRDYEALLFGEIVGTDPDPYPFWHSSQQDYPGLALSIFRDSEIDQLLEEARKTTDDEERRVKYLHFQNNIANSVQAIFLFNPHYTYAVHKKVKGVNSDQYITVPADRFAGIGGWYIKTDRQFKSEGFFPTEDGETVETPAATVSETEVGVIDEDVEAVDAPSEEVASDDSSDSNDNNSDAAVTDSTP</sequence>
<feature type="domain" description="Solute-binding protein family 5" evidence="6">
    <location>
        <begin position="129"/>
        <end position="507"/>
    </location>
</feature>
<name>A0A2M7H2B1_9BACT</name>
<dbReference type="PANTHER" id="PTHR30290:SF9">
    <property type="entry name" value="OLIGOPEPTIDE-BINDING PROTEIN APPA"/>
    <property type="match status" value="1"/>
</dbReference>
<keyword evidence="5" id="KW-0472">Membrane</keyword>
<keyword evidence="5" id="KW-0812">Transmembrane</keyword>
<accession>A0A2M7H2B1</accession>
<feature type="region of interest" description="Disordered" evidence="4">
    <location>
        <begin position="610"/>
        <end position="669"/>
    </location>
</feature>
<proteinExistence type="inferred from homology"/>
<evidence type="ECO:0000256" key="2">
    <source>
        <dbReference type="ARBA" id="ARBA00022448"/>
    </source>
</evidence>
<keyword evidence="2" id="KW-0813">Transport</keyword>
<dbReference type="InterPro" id="IPR000914">
    <property type="entry name" value="SBP_5_dom"/>
</dbReference>
<feature type="compositionally biased region" description="Acidic residues" evidence="4">
    <location>
        <begin position="632"/>
        <end position="654"/>
    </location>
</feature>